<evidence type="ECO:0000313" key="3">
    <source>
        <dbReference type="Proteomes" id="UP001165541"/>
    </source>
</evidence>
<name>A0ABT0YM75_9BURK</name>
<dbReference type="InterPro" id="IPR011033">
    <property type="entry name" value="PRC_barrel-like_sf"/>
</dbReference>
<dbReference type="Pfam" id="PF05239">
    <property type="entry name" value="PRC"/>
    <property type="match status" value="1"/>
</dbReference>
<dbReference type="SUPFAM" id="SSF50346">
    <property type="entry name" value="PRC-barrel domain"/>
    <property type="match status" value="1"/>
</dbReference>
<organism evidence="2 3">
    <name type="scientific">Caldimonas mangrovi</name>
    <dbReference type="NCBI Taxonomy" id="2944811"/>
    <lineage>
        <taxon>Bacteria</taxon>
        <taxon>Pseudomonadati</taxon>
        <taxon>Pseudomonadota</taxon>
        <taxon>Betaproteobacteria</taxon>
        <taxon>Burkholderiales</taxon>
        <taxon>Sphaerotilaceae</taxon>
        <taxon>Caldimonas</taxon>
    </lineage>
</organism>
<feature type="domain" description="PRC-barrel" evidence="1">
    <location>
        <begin position="25"/>
        <end position="99"/>
    </location>
</feature>
<dbReference type="RefSeq" id="WP_251777683.1">
    <property type="nucleotide sequence ID" value="NZ_JAMKFE010000004.1"/>
</dbReference>
<dbReference type="PANTHER" id="PTHR36505:SF1">
    <property type="entry name" value="BLR1072 PROTEIN"/>
    <property type="match status" value="1"/>
</dbReference>
<evidence type="ECO:0000313" key="2">
    <source>
        <dbReference type="EMBL" id="MCM5679474.1"/>
    </source>
</evidence>
<evidence type="ECO:0000259" key="1">
    <source>
        <dbReference type="Pfam" id="PF05239"/>
    </source>
</evidence>
<comment type="caution">
    <text evidence="2">The sequence shown here is derived from an EMBL/GenBank/DDBJ whole genome shotgun (WGS) entry which is preliminary data.</text>
</comment>
<protein>
    <submittedName>
        <fullName evidence="2">PRC-barrel domain-containing protein</fullName>
    </submittedName>
</protein>
<keyword evidence="3" id="KW-1185">Reference proteome</keyword>
<dbReference type="Proteomes" id="UP001165541">
    <property type="component" value="Unassembled WGS sequence"/>
</dbReference>
<reference evidence="2" key="1">
    <citation type="submission" date="2022-05" db="EMBL/GenBank/DDBJ databases">
        <title>Schlegelella sp. nov., isolated from mangrove soil.</title>
        <authorList>
            <person name="Liu Y."/>
            <person name="Ge X."/>
            <person name="Liu W."/>
        </authorList>
    </citation>
    <scope>NUCLEOTIDE SEQUENCE</scope>
    <source>
        <strain evidence="2">S2-27</strain>
    </source>
</reference>
<dbReference type="PANTHER" id="PTHR36505">
    <property type="entry name" value="BLR1072 PROTEIN"/>
    <property type="match status" value="1"/>
</dbReference>
<dbReference type="EMBL" id="JAMKFE010000004">
    <property type="protein sequence ID" value="MCM5679474.1"/>
    <property type="molecule type" value="Genomic_DNA"/>
</dbReference>
<proteinExistence type="predicted"/>
<gene>
    <name evidence="2" type="ORF">M8A51_08015</name>
</gene>
<accession>A0ABT0YM75</accession>
<dbReference type="Gene3D" id="2.30.30.240">
    <property type="entry name" value="PRC-barrel domain"/>
    <property type="match status" value="1"/>
</dbReference>
<sequence>MMANISPGEGARIDINASGPGPRLMTADTLDGDKVVNRQGDTLGKVTDIMLDVPRGRIAYAVMSSGGFLGMGDKLFAVPWSALTLDTERKCFVLDADKSMFENAPGFDKDHWPSDADMGWHQSVHQHYKTRPYWE</sequence>
<dbReference type="InterPro" id="IPR027275">
    <property type="entry name" value="PRC-brl_dom"/>
</dbReference>